<accession>A0A8S9JNS6</accession>
<dbReference type="EMBL" id="QGKY02000246">
    <property type="protein sequence ID" value="KAF2583801.1"/>
    <property type="molecule type" value="Genomic_DNA"/>
</dbReference>
<comment type="caution">
    <text evidence="1">The sequence shown here is derived from an EMBL/GenBank/DDBJ whole genome shotgun (WGS) entry which is preliminary data.</text>
</comment>
<reference evidence="1" key="1">
    <citation type="submission" date="2019-12" db="EMBL/GenBank/DDBJ databases">
        <title>Genome sequencing and annotation of Brassica cretica.</title>
        <authorList>
            <person name="Studholme D.J."/>
            <person name="Sarris P.F."/>
        </authorList>
    </citation>
    <scope>NUCLEOTIDE SEQUENCE</scope>
    <source>
        <strain evidence="1">PFS-102/07</strain>
        <tissue evidence="1">Leaf</tissue>
    </source>
</reference>
<protein>
    <submittedName>
        <fullName evidence="1">Uncharacterized protein</fullName>
    </submittedName>
</protein>
<organism evidence="1">
    <name type="scientific">Brassica cretica</name>
    <name type="common">Mustard</name>
    <dbReference type="NCBI Taxonomy" id="69181"/>
    <lineage>
        <taxon>Eukaryota</taxon>
        <taxon>Viridiplantae</taxon>
        <taxon>Streptophyta</taxon>
        <taxon>Embryophyta</taxon>
        <taxon>Tracheophyta</taxon>
        <taxon>Spermatophyta</taxon>
        <taxon>Magnoliopsida</taxon>
        <taxon>eudicotyledons</taxon>
        <taxon>Gunneridae</taxon>
        <taxon>Pentapetalae</taxon>
        <taxon>rosids</taxon>
        <taxon>malvids</taxon>
        <taxon>Brassicales</taxon>
        <taxon>Brassicaceae</taxon>
        <taxon>Brassiceae</taxon>
        <taxon>Brassica</taxon>
    </lineage>
</organism>
<evidence type="ECO:0000313" key="1">
    <source>
        <dbReference type="EMBL" id="KAF2583801.1"/>
    </source>
</evidence>
<proteinExistence type="predicted"/>
<sequence>MMIELEVCGGEQNNSKKDKLRQGNSQITITSIKCGPGHGIRYIIMKCSKSANRLDLIGIECVTEMAPRAWF</sequence>
<dbReference type="AlphaFoldDB" id="A0A8S9JNS6"/>
<name>A0A8S9JNS6_BRACR</name>
<gene>
    <name evidence="1" type="ORF">F2Q70_00034531</name>
</gene>